<accession>A0ABU6Y5D8</accession>
<reference evidence="2 3" key="1">
    <citation type="journal article" date="2023" name="Plants (Basel)">
        <title>Bridging the Gap: Combining Genomics and Transcriptomics Approaches to Understand Stylosanthes scabra, an Orphan Legume from the Brazilian Caatinga.</title>
        <authorList>
            <person name="Ferreira-Neto J.R.C."/>
            <person name="da Silva M.D."/>
            <person name="Binneck E."/>
            <person name="de Melo N.F."/>
            <person name="da Silva R.H."/>
            <person name="de Melo A.L.T.M."/>
            <person name="Pandolfi V."/>
            <person name="Bustamante F.O."/>
            <person name="Brasileiro-Vidal A.C."/>
            <person name="Benko-Iseppon A.M."/>
        </authorList>
    </citation>
    <scope>NUCLEOTIDE SEQUENCE [LARGE SCALE GENOMIC DNA]</scope>
    <source>
        <tissue evidence="2">Leaves</tissue>
    </source>
</reference>
<dbReference type="Proteomes" id="UP001341840">
    <property type="component" value="Unassembled WGS sequence"/>
</dbReference>
<proteinExistence type="predicted"/>
<evidence type="ECO:0000256" key="1">
    <source>
        <dbReference type="SAM" id="MobiDB-lite"/>
    </source>
</evidence>
<comment type="caution">
    <text evidence="2">The sequence shown here is derived from an EMBL/GenBank/DDBJ whole genome shotgun (WGS) entry which is preliminary data.</text>
</comment>
<evidence type="ECO:0000313" key="3">
    <source>
        <dbReference type="Proteomes" id="UP001341840"/>
    </source>
</evidence>
<sequence>MESEGSKSCVGERQFLSLARGKRTKIFVRSPCMRATAYCRLFARGASSQGVVRQTDQVDAAEALPPLDFSILPSDEQTTLKSTPTMHIPDIPGSTVPHMSFVSPPKGLAEA</sequence>
<keyword evidence="3" id="KW-1185">Reference proteome</keyword>
<feature type="region of interest" description="Disordered" evidence="1">
    <location>
        <begin position="89"/>
        <end position="111"/>
    </location>
</feature>
<evidence type="ECO:0000313" key="2">
    <source>
        <dbReference type="EMBL" id="MED6205637.1"/>
    </source>
</evidence>
<organism evidence="2 3">
    <name type="scientific">Stylosanthes scabra</name>
    <dbReference type="NCBI Taxonomy" id="79078"/>
    <lineage>
        <taxon>Eukaryota</taxon>
        <taxon>Viridiplantae</taxon>
        <taxon>Streptophyta</taxon>
        <taxon>Embryophyta</taxon>
        <taxon>Tracheophyta</taxon>
        <taxon>Spermatophyta</taxon>
        <taxon>Magnoliopsida</taxon>
        <taxon>eudicotyledons</taxon>
        <taxon>Gunneridae</taxon>
        <taxon>Pentapetalae</taxon>
        <taxon>rosids</taxon>
        <taxon>fabids</taxon>
        <taxon>Fabales</taxon>
        <taxon>Fabaceae</taxon>
        <taxon>Papilionoideae</taxon>
        <taxon>50 kb inversion clade</taxon>
        <taxon>dalbergioids sensu lato</taxon>
        <taxon>Dalbergieae</taxon>
        <taxon>Pterocarpus clade</taxon>
        <taxon>Stylosanthes</taxon>
    </lineage>
</organism>
<name>A0ABU6Y5D8_9FABA</name>
<gene>
    <name evidence="2" type="ORF">PIB30_019576</name>
</gene>
<dbReference type="EMBL" id="JASCZI010241716">
    <property type="protein sequence ID" value="MED6205637.1"/>
    <property type="molecule type" value="Genomic_DNA"/>
</dbReference>
<protein>
    <submittedName>
        <fullName evidence="2">Uncharacterized protein</fullName>
    </submittedName>
</protein>